<evidence type="ECO:0000256" key="3">
    <source>
        <dbReference type="ARBA" id="ARBA00022729"/>
    </source>
</evidence>
<evidence type="ECO:0000256" key="5">
    <source>
        <dbReference type="SAM" id="MobiDB-lite"/>
    </source>
</evidence>
<feature type="domain" description="Gram-positive cocci surface proteins LPxTG" evidence="8">
    <location>
        <begin position="526"/>
        <end position="563"/>
    </location>
</feature>
<keyword evidence="6" id="KW-1133">Transmembrane helix</keyword>
<sequence>MKKRKWLASLLAVVMVLAMMPTMAFAAGDTVEVSTGMTFTSDTTQSDIDTWAIDAAIITNNTDGTYTVTLQKNITLQQGATSPITFGNYRDAAGAKQPTMILDLNGFTVSGKTIVISNMGNLIIRDSKGTGKVVYDGGQYLAAVQNAGYSLTIEGGTFECNGANSAAYNAAISAAASTETVINGGVFDGNGAGALIAYGDVTVNSGTFNGAYGVVSKKAGDGSTGSITFPETSTAVVNAEKMALVVEGDDTVAGTISANGGTFNAPNVVGKIGSNVTPQDQVTIAGGSYTADPSAFVADNTALIGLTNNGTTQYAAGGDAQIMADSAKEGDTITVLQGDTITVPDKVTVENQTGSKITVNGETVQVGETINAHVHSYRETWSSDKDNHWHECSCGEAADTAAHIWGEWTVTKEATETEKGSRERSCTVCNYKATEEIPMLTHTHSYGTEWKSDGTNHWHECSCGAKADESAHTFAWITDKEATANEKGSKHEECTVCGYAKVAVEIPATGTTEQPTKPEDKPTTDVPQTGDNSNMVVWIAVMLMAGAGMAGTIVYSRKRKHSR</sequence>
<dbReference type="AlphaFoldDB" id="A0A328UN49"/>
<dbReference type="InterPro" id="IPR019931">
    <property type="entry name" value="LPXTG_anchor"/>
</dbReference>
<keyword evidence="4" id="KW-0572">Peptidoglycan-anchor</keyword>
<keyword evidence="3 7" id="KW-0732">Signal</keyword>
<dbReference type="RefSeq" id="WP_112331552.1">
    <property type="nucleotide sequence ID" value="NZ_QLYR01000001.1"/>
</dbReference>
<proteinExistence type="predicted"/>
<evidence type="ECO:0000259" key="8">
    <source>
        <dbReference type="PROSITE" id="PS50847"/>
    </source>
</evidence>
<name>A0A328UN49_9FIRM</name>
<evidence type="ECO:0000256" key="7">
    <source>
        <dbReference type="SAM" id="SignalP"/>
    </source>
</evidence>
<evidence type="ECO:0000256" key="2">
    <source>
        <dbReference type="ARBA" id="ARBA00022525"/>
    </source>
</evidence>
<gene>
    <name evidence="9" type="ORF">DPQ25_02295</name>
</gene>
<dbReference type="Proteomes" id="UP000249377">
    <property type="component" value="Unassembled WGS sequence"/>
</dbReference>
<evidence type="ECO:0000313" key="9">
    <source>
        <dbReference type="EMBL" id="RAQ30355.1"/>
    </source>
</evidence>
<keyword evidence="2" id="KW-0964">Secreted</keyword>
<keyword evidence="6" id="KW-0812">Transmembrane</keyword>
<evidence type="ECO:0000313" key="10">
    <source>
        <dbReference type="Proteomes" id="UP000249377"/>
    </source>
</evidence>
<comment type="caution">
    <text evidence="9">The sequence shown here is derived from an EMBL/GenBank/DDBJ whole genome shotgun (WGS) entry which is preliminary data.</text>
</comment>
<accession>A0A328UN49</accession>
<feature type="region of interest" description="Disordered" evidence="5">
    <location>
        <begin position="509"/>
        <end position="530"/>
    </location>
</feature>
<reference evidence="9 10" key="1">
    <citation type="submission" date="2018-06" db="EMBL/GenBank/DDBJ databases">
        <title>Noncontiguous genome sequence of Ruminococcaceae bacterium ASD2818.</title>
        <authorList>
            <person name="Chaplin A.V."/>
            <person name="Sokolova S.R."/>
            <person name="Kochetkova T.O."/>
            <person name="Goltsov A.Y."/>
            <person name="Trofimov D.Y."/>
            <person name="Efimov B.A."/>
        </authorList>
    </citation>
    <scope>NUCLEOTIDE SEQUENCE [LARGE SCALE GENOMIC DNA]</scope>
    <source>
        <strain evidence="9 10">ASD2818</strain>
    </source>
</reference>
<dbReference type="NCBIfam" id="TIGR01167">
    <property type="entry name" value="LPXTG_anchor"/>
    <property type="match status" value="1"/>
</dbReference>
<keyword evidence="6" id="KW-0472">Membrane</keyword>
<feature type="chain" id="PRO_5016416944" description="Gram-positive cocci surface proteins LPxTG domain-containing protein" evidence="7">
    <location>
        <begin position="27"/>
        <end position="563"/>
    </location>
</feature>
<feature type="signal peptide" evidence="7">
    <location>
        <begin position="1"/>
        <end position="26"/>
    </location>
</feature>
<evidence type="ECO:0000256" key="4">
    <source>
        <dbReference type="ARBA" id="ARBA00023088"/>
    </source>
</evidence>
<evidence type="ECO:0000256" key="6">
    <source>
        <dbReference type="SAM" id="Phobius"/>
    </source>
</evidence>
<keyword evidence="10" id="KW-1185">Reference proteome</keyword>
<dbReference type="EMBL" id="QLYR01000001">
    <property type="protein sequence ID" value="RAQ30355.1"/>
    <property type="molecule type" value="Genomic_DNA"/>
</dbReference>
<feature type="transmembrane region" description="Helical" evidence="6">
    <location>
        <begin position="535"/>
        <end position="555"/>
    </location>
</feature>
<keyword evidence="1" id="KW-0134">Cell wall</keyword>
<dbReference type="PROSITE" id="PS50847">
    <property type="entry name" value="GRAM_POS_ANCHORING"/>
    <property type="match status" value="1"/>
</dbReference>
<evidence type="ECO:0000256" key="1">
    <source>
        <dbReference type="ARBA" id="ARBA00022512"/>
    </source>
</evidence>
<organism evidence="9 10">
    <name type="scientific">Hydrogeniiclostridium mannosilyticum</name>
    <dbReference type="NCBI Taxonomy" id="2764322"/>
    <lineage>
        <taxon>Bacteria</taxon>
        <taxon>Bacillati</taxon>
        <taxon>Bacillota</taxon>
        <taxon>Clostridia</taxon>
        <taxon>Eubacteriales</taxon>
        <taxon>Acutalibacteraceae</taxon>
        <taxon>Hydrogeniiclostridium</taxon>
    </lineage>
</organism>
<protein>
    <recommendedName>
        <fullName evidence="8">Gram-positive cocci surface proteins LPxTG domain-containing protein</fullName>
    </recommendedName>
</protein>